<gene>
    <name evidence="1" type="ORF">C0630_01540</name>
</gene>
<protein>
    <submittedName>
        <fullName evidence="1">Sulfur reduction protein DsrS</fullName>
    </submittedName>
</protein>
<evidence type="ECO:0000313" key="1">
    <source>
        <dbReference type="EMBL" id="PLX63603.1"/>
    </source>
</evidence>
<organism evidence="1 2">
    <name type="scientific">Sedimenticola selenatireducens</name>
    <dbReference type="NCBI Taxonomy" id="191960"/>
    <lineage>
        <taxon>Bacteria</taxon>
        <taxon>Pseudomonadati</taxon>
        <taxon>Pseudomonadota</taxon>
        <taxon>Gammaproteobacteria</taxon>
        <taxon>Chromatiales</taxon>
        <taxon>Sedimenticolaceae</taxon>
        <taxon>Sedimenticola</taxon>
    </lineage>
</organism>
<reference evidence="1 2" key="1">
    <citation type="submission" date="2017-11" db="EMBL/GenBank/DDBJ databases">
        <title>Genome-resolved metagenomics identifies genetic mobility, metabolic interactions, and unexpected diversity in perchlorate-reducing communities.</title>
        <authorList>
            <person name="Barnum T.P."/>
            <person name="Figueroa I.A."/>
            <person name="Carlstrom C.I."/>
            <person name="Lucas L.N."/>
            <person name="Engelbrektson A.L."/>
            <person name="Coates J.D."/>
        </authorList>
    </citation>
    <scope>NUCLEOTIDE SEQUENCE [LARGE SCALE GENOMIC DNA]</scope>
    <source>
        <strain evidence="1">BM301</strain>
    </source>
</reference>
<dbReference type="RefSeq" id="WP_273437401.1">
    <property type="nucleotide sequence ID" value="NZ_PKUN01000001.1"/>
</dbReference>
<accession>A0A2N6D1P8</accession>
<proteinExistence type="predicted"/>
<dbReference type="STRING" id="1111735.GCA_000428045_03446"/>
<evidence type="ECO:0000313" key="2">
    <source>
        <dbReference type="Proteomes" id="UP000235015"/>
    </source>
</evidence>
<sequence length="383" mass="42726">MELTHEDLLRLNVLAVNADAIRINENSMEVYGKKGEKELRVILHPDGNPDRYLKKVRELLAGIALDSPGGYPVFIQRWTRMGQVESTRMSSLLKLAEPEAVMAVVCSPGLTNELAQLAWWCEPQAEYARRMLEQPAVAAGSLAPELAAFLVEHLPFETEPQQMLETVRLVLQPGLIDDNLKQRLWNRGRSSKSYRVGFLETVPDELPDQLPPRNDLQSYRSAIAPLTDQGNHYAILIEKLLDSRGQTFANAVIDVVSRPANQDVVSSLFKAVGNYFSSARSHTGELREISEIDRVVESLIADNDGPLFQLSKRLPELRAEIHAMLFLAHMDDSVLTPILSLTDAVGSVMRKKIQPVSQPMVRHLACLLGRQGLSSSITQQLTH</sequence>
<name>A0A2N6D1P8_9GAMM</name>
<comment type="caution">
    <text evidence="1">The sequence shown here is derived from an EMBL/GenBank/DDBJ whole genome shotgun (WGS) entry which is preliminary data.</text>
</comment>
<dbReference type="EMBL" id="PKUN01000001">
    <property type="protein sequence ID" value="PLX63603.1"/>
    <property type="molecule type" value="Genomic_DNA"/>
</dbReference>
<dbReference type="AlphaFoldDB" id="A0A2N6D1P8"/>
<dbReference type="Proteomes" id="UP000235015">
    <property type="component" value="Unassembled WGS sequence"/>
</dbReference>